<dbReference type="InterPro" id="IPR035406">
    <property type="entry name" value="DUF5412"/>
</dbReference>
<organism evidence="2 3">
    <name type="scientific">Alkalibacillus flavidus</name>
    <dbReference type="NCBI Taxonomy" id="546021"/>
    <lineage>
        <taxon>Bacteria</taxon>
        <taxon>Bacillati</taxon>
        <taxon>Bacillota</taxon>
        <taxon>Bacilli</taxon>
        <taxon>Bacillales</taxon>
        <taxon>Bacillaceae</taxon>
        <taxon>Alkalibacillus</taxon>
    </lineage>
</organism>
<dbReference type="Proteomes" id="UP001549167">
    <property type="component" value="Unassembled WGS sequence"/>
</dbReference>
<name>A0ABV2KXB6_9BACI</name>
<evidence type="ECO:0000313" key="3">
    <source>
        <dbReference type="Proteomes" id="UP001549167"/>
    </source>
</evidence>
<accession>A0ABV2KXB6</accession>
<feature type="transmembrane region" description="Helical" evidence="1">
    <location>
        <begin position="7"/>
        <end position="31"/>
    </location>
</feature>
<gene>
    <name evidence="2" type="ORF">ABID56_001420</name>
</gene>
<dbReference type="RefSeq" id="WP_354219907.1">
    <property type="nucleotide sequence ID" value="NZ_JBEPMX010000006.1"/>
</dbReference>
<feature type="transmembrane region" description="Helical" evidence="1">
    <location>
        <begin position="37"/>
        <end position="59"/>
    </location>
</feature>
<evidence type="ECO:0000313" key="2">
    <source>
        <dbReference type="EMBL" id="MET3683325.1"/>
    </source>
</evidence>
<sequence>MHILINLLLYISAFMTVVVMVACIVMLIVGHEPVKKWVVLFVMLVFATGSIFISQQYLFTFDYIERTRLEDVMLPVTSPNNDYVAYAYYNSYGGAAEEKDVFIEVQSLETFERRVVYYSNAQAVFDMNWVDGDELFVLNEQPGYVESRRSTVLDVDDELYYDLNYACQSLILQEEYESCYEAGEEQL</sequence>
<keyword evidence="1" id="KW-0472">Membrane</keyword>
<comment type="caution">
    <text evidence="2">The sequence shown here is derived from an EMBL/GenBank/DDBJ whole genome shotgun (WGS) entry which is preliminary data.</text>
</comment>
<keyword evidence="1" id="KW-1133">Transmembrane helix</keyword>
<keyword evidence="1" id="KW-0812">Transmembrane</keyword>
<protein>
    <submittedName>
        <fullName evidence="2">Uncharacterized protein</fullName>
    </submittedName>
</protein>
<dbReference type="EMBL" id="JBEPMX010000006">
    <property type="protein sequence ID" value="MET3683325.1"/>
    <property type="molecule type" value="Genomic_DNA"/>
</dbReference>
<evidence type="ECO:0000256" key="1">
    <source>
        <dbReference type="SAM" id="Phobius"/>
    </source>
</evidence>
<reference evidence="2 3" key="1">
    <citation type="submission" date="2024-06" db="EMBL/GenBank/DDBJ databases">
        <title>Genomic Encyclopedia of Type Strains, Phase IV (KMG-IV): sequencing the most valuable type-strain genomes for metagenomic binning, comparative biology and taxonomic classification.</title>
        <authorList>
            <person name="Goeker M."/>
        </authorList>
    </citation>
    <scope>NUCLEOTIDE SEQUENCE [LARGE SCALE GENOMIC DNA]</scope>
    <source>
        <strain evidence="2 3">DSM 23520</strain>
    </source>
</reference>
<proteinExistence type="predicted"/>
<keyword evidence="3" id="KW-1185">Reference proteome</keyword>
<dbReference type="Pfam" id="PF17428">
    <property type="entry name" value="DUF5412"/>
    <property type="match status" value="1"/>
</dbReference>